<feature type="compositionally biased region" description="Basic and acidic residues" evidence="1">
    <location>
        <begin position="168"/>
        <end position="183"/>
    </location>
</feature>
<evidence type="ECO:0000256" key="1">
    <source>
        <dbReference type="SAM" id="MobiDB-lite"/>
    </source>
</evidence>
<dbReference type="PANTHER" id="PTHR15141">
    <property type="entry name" value="TRANSCRIPTION ELONGATION FACTOR B POLYPEPTIDE 3"/>
    <property type="match status" value="1"/>
</dbReference>
<comment type="caution">
    <text evidence="2">The sequence shown here is derived from an EMBL/GenBank/DDBJ whole genome shotgun (WGS) entry which is preliminary data.</text>
</comment>
<dbReference type="AlphaFoldDB" id="A0A8H7Y2K4"/>
<evidence type="ECO:0000313" key="2">
    <source>
        <dbReference type="EMBL" id="KAG5171297.1"/>
    </source>
</evidence>
<evidence type="ECO:0008006" key="3">
    <source>
        <dbReference type="Google" id="ProtNLM"/>
    </source>
</evidence>
<feature type="compositionally biased region" description="Basic residues" evidence="1">
    <location>
        <begin position="344"/>
        <end position="354"/>
    </location>
</feature>
<feature type="compositionally biased region" description="Polar residues" evidence="1">
    <location>
        <begin position="194"/>
        <end position="204"/>
    </location>
</feature>
<dbReference type="EMBL" id="JAFIQS010000003">
    <property type="protein sequence ID" value="KAG5171297.1"/>
    <property type="molecule type" value="Genomic_DNA"/>
</dbReference>
<proteinExistence type="predicted"/>
<feature type="region of interest" description="Disordered" evidence="1">
    <location>
        <begin position="285"/>
        <end position="354"/>
    </location>
</feature>
<feature type="compositionally biased region" description="Low complexity" evidence="1">
    <location>
        <begin position="243"/>
        <end position="252"/>
    </location>
</feature>
<accession>A0A8H7Y2K4</accession>
<sequence length="354" mass="39265">MSRFGCVAITAGQLIVIHAVAGVHRTTTSLFSVYITFLSSLVMDSESDLPLRRVPTLVSLCQRAAIGQGVESIFTLGSDLTYSLVKPILEKCNAEQLSRFEHLSPHLQKDTPELWKARCFSDYPLPAERYIDDDPEEPETWRSRFLELRESESKRMDELASKLRTQRMEADERKKEKEVKYTDRVPSAKRPRYGSTQPKTLFQKTKSDASKVQRAYYNTRVIPPMPASKKHRVLPQNPGATLSPVPSSSSGSRVVVNTVIRRPLVSTSSSAASGSLVGRARVSTLKAPSSHPFPSDAPNSPSISERPDAHSSNSSLPHTVVDPPRPMAKLPTPKKDPMASLFVPKRKPPPQRSV</sequence>
<dbReference type="Gene3D" id="6.10.250.3180">
    <property type="match status" value="1"/>
</dbReference>
<dbReference type="InterPro" id="IPR051870">
    <property type="entry name" value="Elongin-A_domain"/>
</dbReference>
<dbReference type="GO" id="GO:0070449">
    <property type="term" value="C:elongin complex"/>
    <property type="evidence" value="ECO:0007669"/>
    <property type="project" value="InterPro"/>
</dbReference>
<dbReference type="PANTHER" id="PTHR15141:SF76">
    <property type="entry name" value="TRANSCRIPTION ELONGATION FACTOR B POLYPEPTIDE 3"/>
    <property type="match status" value="1"/>
</dbReference>
<protein>
    <recommendedName>
        <fullName evidence="3">Elongin-A</fullName>
    </recommendedName>
</protein>
<reference evidence="2" key="1">
    <citation type="submission" date="2021-02" db="EMBL/GenBank/DDBJ databases">
        <title>Psilocybe cubensis genome.</title>
        <authorList>
            <person name="Mckernan K.J."/>
            <person name="Crawford S."/>
            <person name="Trippe A."/>
            <person name="Kane L.T."/>
            <person name="Mclaughlin S."/>
        </authorList>
    </citation>
    <scope>NUCLEOTIDE SEQUENCE [LARGE SCALE GENOMIC DNA]</scope>
    <source>
        <strain evidence="2">MGC-MH-2018</strain>
    </source>
</reference>
<name>A0A8H7Y2K4_PSICU</name>
<gene>
    <name evidence="2" type="ORF">JR316_003382</name>
</gene>
<organism evidence="2">
    <name type="scientific">Psilocybe cubensis</name>
    <name type="common">Psychedelic mushroom</name>
    <name type="synonym">Stropharia cubensis</name>
    <dbReference type="NCBI Taxonomy" id="181762"/>
    <lineage>
        <taxon>Eukaryota</taxon>
        <taxon>Fungi</taxon>
        <taxon>Dikarya</taxon>
        <taxon>Basidiomycota</taxon>
        <taxon>Agaricomycotina</taxon>
        <taxon>Agaricomycetes</taxon>
        <taxon>Agaricomycetidae</taxon>
        <taxon>Agaricales</taxon>
        <taxon>Agaricineae</taxon>
        <taxon>Strophariaceae</taxon>
        <taxon>Psilocybe</taxon>
    </lineage>
</organism>
<dbReference type="OrthoDB" id="21513at2759"/>
<dbReference type="Pfam" id="PF06881">
    <property type="entry name" value="Elongin_A"/>
    <property type="match status" value="1"/>
</dbReference>
<dbReference type="InterPro" id="IPR010684">
    <property type="entry name" value="RNA_pol_II_trans_fac_SIII_A"/>
</dbReference>
<feature type="region of interest" description="Disordered" evidence="1">
    <location>
        <begin position="168"/>
        <end position="207"/>
    </location>
</feature>
<feature type="region of interest" description="Disordered" evidence="1">
    <location>
        <begin position="228"/>
        <end position="252"/>
    </location>
</feature>
<dbReference type="GO" id="GO:0006368">
    <property type="term" value="P:transcription elongation by RNA polymerase II"/>
    <property type="evidence" value="ECO:0007669"/>
    <property type="project" value="InterPro"/>
</dbReference>